<keyword evidence="3" id="KW-1185">Reference proteome</keyword>
<reference evidence="2 3" key="1">
    <citation type="journal article" date="2024" name="BMC Genomics">
        <title>De novo assembly and annotation of Popillia japonica's genome with initial clues to its potential as an invasive pest.</title>
        <authorList>
            <person name="Cucini C."/>
            <person name="Boschi S."/>
            <person name="Funari R."/>
            <person name="Cardaioli E."/>
            <person name="Iannotti N."/>
            <person name="Marturano G."/>
            <person name="Paoli F."/>
            <person name="Bruttini M."/>
            <person name="Carapelli A."/>
            <person name="Frati F."/>
            <person name="Nardi F."/>
        </authorList>
    </citation>
    <scope>NUCLEOTIDE SEQUENCE [LARGE SCALE GENOMIC DNA]</scope>
    <source>
        <strain evidence="2">DMR45628</strain>
    </source>
</reference>
<evidence type="ECO:0000256" key="1">
    <source>
        <dbReference type="SAM" id="Coils"/>
    </source>
</evidence>
<evidence type="ECO:0000313" key="3">
    <source>
        <dbReference type="Proteomes" id="UP001458880"/>
    </source>
</evidence>
<dbReference type="Proteomes" id="UP001458880">
    <property type="component" value="Unassembled WGS sequence"/>
</dbReference>
<accession>A0AAW1KL10</accession>
<name>A0AAW1KL10_POPJA</name>
<protein>
    <recommendedName>
        <fullName evidence="4">DUF4709 domain-containing protein</fullName>
    </recommendedName>
</protein>
<evidence type="ECO:0000313" key="2">
    <source>
        <dbReference type="EMBL" id="KAK9719909.1"/>
    </source>
</evidence>
<comment type="caution">
    <text evidence="2">The sequence shown here is derived from an EMBL/GenBank/DDBJ whole genome shotgun (WGS) entry which is preliminary data.</text>
</comment>
<gene>
    <name evidence="2" type="ORF">QE152_g22371</name>
</gene>
<proteinExistence type="predicted"/>
<evidence type="ECO:0008006" key="4">
    <source>
        <dbReference type="Google" id="ProtNLM"/>
    </source>
</evidence>
<dbReference type="AlphaFoldDB" id="A0AAW1KL10"/>
<sequence>MNEIPALTIDFKKINAFTSERDLKLWKQQATAKYCKSSYEEIRKQNEILDKKINKCEQSIKETEEEIPKLKALNERMVASIRTASTATNYLIQLGIYVENDIVTVKDRYEKLINKYSDMYKNKKKLLQGSNILYKELELIRNNTEKKRIEKDVIYRFIEDQEKMIKIKENLNKQLLNSEIIKFVQAVISRKKSDIIEKQLAEQREIAQDLVKMYEKQQQKAERSLLQNAAKGNELPKLSMGVTGIQELAMFKIPKILSVEVPQTKLDKNSKNEELNLLNELKHRSNQRKKIIQQKTQENNTTKANRLANIKNEEITRTMPEQN</sequence>
<organism evidence="2 3">
    <name type="scientific">Popillia japonica</name>
    <name type="common">Japanese beetle</name>
    <dbReference type="NCBI Taxonomy" id="7064"/>
    <lineage>
        <taxon>Eukaryota</taxon>
        <taxon>Metazoa</taxon>
        <taxon>Ecdysozoa</taxon>
        <taxon>Arthropoda</taxon>
        <taxon>Hexapoda</taxon>
        <taxon>Insecta</taxon>
        <taxon>Pterygota</taxon>
        <taxon>Neoptera</taxon>
        <taxon>Endopterygota</taxon>
        <taxon>Coleoptera</taxon>
        <taxon>Polyphaga</taxon>
        <taxon>Scarabaeiformia</taxon>
        <taxon>Scarabaeidae</taxon>
        <taxon>Rutelinae</taxon>
        <taxon>Popillia</taxon>
    </lineage>
</organism>
<feature type="coiled-coil region" evidence="1">
    <location>
        <begin position="39"/>
        <end position="80"/>
    </location>
</feature>
<keyword evidence="1" id="KW-0175">Coiled coil</keyword>
<dbReference type="EMBL" id="JASPKY010000215">
    <property type="protein sequence ID" value="KAK9719909.1"/>
    <property type="molecule type" value="Genomic_DNA"/>
</dbReference>
<feature type="coiled-coil region" evidence="1">
    <location>
        <begin position="158"/>
        <end position="224"/>
    </location>
</feature>